<dbReference type="PANTHER" id="PTHR43303:SF4">
    <property type="entry name" value="NADPH DEHYDROGENASE C23G7.10C-RELATED"/>
    <property type="match status" value="1"/>
</dbReference>
<dbReference type="RefSeq" id="WP_076321744.1">
    <property type="nucleotide sequence ID" value="NZ_MRTF01000002.1"/>
</dbReference>
<comment type="caution">
    <text evidence="7">The sequence shown here is derived from an EMBL/GenBank/DDBJ whole genome shotgun (WGS) entry which is preliminary data.</text>
</comment>
<dbReference type="GO" id="GO:0050661">
    <property type="term" value="F:NADP binding"/>
    <property type="evidence" value="ECO:0007669"/>
    <property type="project" value="InterPro"/>
</dbReference>
<dbReference type="AlphaFoldDB" id="A0A1R1B5U0"/>
<evidence type="ECO:0000256" key="1">
    <source>
        <dbReference type="ARBA" id="ARBA00001917"/>
    </source>
</evidence>
<evidence type="ECO:0000256" key="4">
    <source>
        <dbReference type="ARBA" id="ARBA00022857"/>
    </source>
</evidence>
<feature type="domain" description="NADH:flavin oxidoreductase/NADH oxidase N-terminal" evidence="6">
    <location>
        <begin position="5"/>
        <end position="320"/>
    </location>
</feature>
<keyword evidence="4" id="KW-0521">NADP</keyword>
<name>A0A1R1B5U0_PAELA</name>
<dbReference type="STRING" id="1401.BK123_07455"/>
<dbReference type="OrthoDB" id="9772736at2"/>
<gene>
    <name evidence="7" type="ORF">BK123_07455</name>
</gene>
<dbReference type="EMBL" id="MRTF01000002">
    <property type="protein sequence ID" value="OME94924.1"/>
    <property type="molecule type" value="Genomic_DNA"/>
</dbReference>
<dbReference type="Pfam" id="PF00724">
    <property type="entry name" value="Oxidored_FMN"/>
    <property type="match status" value="1"/>
</dbReference>
<proteinExistence type="predicted"/>
<dbReference type="PANTHER" id="PTHR43303">
    <property type="entry name" value="NADPH DEHYDROGENASE C23G7.10C-RELATED"/>
    <property type="match status" value="1"/>
</dbReference>
<comment type="cofactor">
    <cofactor evidence="1">
        <name>FMN</name>
        <dbReference type="ChEBI" id="CHEBI:58210"/>
    </cofactor>
</comment>
<keyword evidence="5" id="KW-0560">Oxidoreductase</keyword>
<evidence type="ECO:0000313" key="8">
    <source>
        <dbReference type="Proteomes" id="UP000187074"/>
    </source>
</evidence>
<dbReference type="InterPro" id="IPR044152">
    <property type="entry name" value="YqjM-like"/>
</dbReference>
<dbReference type="InterPro" id="IPR013785">
    <property type="entry name" value="Aldolase_TIM"/>
</dbReference>
<sequence>MTINLHDPIQIGTVQLKNRMIMAPMQQNQGTPDSYATDHHVKFYSERAEHVSLIIIESTVVSANGRLFPDDIGIYTEQHTAPLRRIVDDVHSKGTPIFIQLTHAGRKAWPSVTEKRLAPSSIAYDDEYGLPQTMSQADINAVIEQFRMAAHRSLQAGFDGIELHAAHGHLLHQFLSPLSNQRTDTYGGSLENRVRLIQEVLGAIRTEVGINYPVQLRVSASDFADGGLTPAEVALALTYLESELDAVHVSSGGLVPAAPLATPEGYQTPYAAVIKQYVKIPVIAVGNIRTQAFANFILADEMADMIAIGRPLLEDANFGEQMLSLA</sequence>
<evidence type="ECO:0000256" key="3">
    <source>
        <dbReference type="ARBA" id="ARBA00022643"/>
    </source>
</evidence>
<evidence type="ECO:0000259" key="6">
    <source>
        <dbReference type="Pfam" id="PF00724"/>
    </source>
</evidence>
<dbReference type="InterPro" id="IPR001155">
    <property type="entry name" value="OxRdtase_FMN_N"/>
</dbReference>
<dbReference type="GO" id="GO:0003959">
    <property type="term" value="F:NADPH dehydrogenase activity"/>
    <property type="evidence" value="ECO:0007669"/>
    <property type="project" value="InterPro"/>
</dbReference>
<dbReference type="GO" id="GO:0010181">
    <property type="term" value="F:FMN binding"/>
    <property type="evidence" value="ECO:0007669"/>
    <property type="project" value="InterPro"/>
</dbReference>
<evidence type="ECO:0000313" key="7">
    <source>
        <dbReference type="EMBL" id="OME94924.1"/>
    </source>
</evidence>
<organism evidence="7 8">
    <name type="scientific">Paenibacillus lautus</name>
    <name type="common">Bacillus lautus</name>
    <dbReference type="NCBI Taxonomy" id="1401"/>
    <lineage>
        <taxon>Bacteria</taxon>
        <taxon>Bacillati</taxon>
        <taxon>Bacillota</taxon>
        <taxon>Bacilli</taxon>
        <taxon>Bacillales</taxon>
        <taxon>Paenibacillaceae</taxon>
        <taxon>Paenibacillus</taxon>
    </lineage>
</organism>
<reference evidence="7 8" key="1">
    <citation type="submission" date="2016-11" db="EMBL/GenBank/DDBJ databases">
        <title>Paenibacillus species isolates.</title>
        <authorList>
            <person name="Beno S.M."/>
        </authorList>
    </citation>
    <scope>NUCLEOTIDE SEQUENCE [LARGE SCALE GENOMIC DNA]</scope>
    <source>
        <strain evidence="7 8">FSL F4-0100</strain>
    </source>
</reference>
<dbReference type="Proteomes" id="UP000187074">
    <property type="component" value="Unassembled WGS sequence"/>
</dbReference>
<protein>
    <submittedName>
        <fullName evidence="7">NADH:flavin oxidoreductase</fullName>
    </submittedName>
</protein>
<dbReference type="SUPFAM" id="SSF51395">
    <property type="entry name" value="FMN-linked oxidoreductases"/>
    <property type="match status" value="1"/>
</dbReference>
<evidence type="ECO:0000256" key="5">
    <source>
        <dbReference type="ARBA" id="ARBA00023002"/>
    </source>
</evidence>
<dbReference type="Gene3D" id="3.20.20.70">
    <property type="entry name" value="Aldolase class I"/>
    <property type="match status" value="1"/>
</dbReference>
<evidence type="ECO:0000256" key="2">
    <source>
        <dbReference type="ARBA" id="ARBA00022630"/>
    </source>
</evidence>
<keyword evidence="3" id="KW-0288">FMN</keyword>
<accession>A0A1R1B5U0</accession>
<keyword evidence="2" id="KW-0285">Flavoprotein</keyword>